<feature type="compositionally biased region" description="Basic and acidic residues" evidence="1">
    <location>
        <begin position="40"/>
        <end position="50"/>
    </location>
</feature>
<dbReference type="Proteomes" id="UP000003477">
    <property type="component" value="Unassembled WGS sequence"/>
</dbReference>
<name>G5J1C1_CROWT</name>
<dbReference type="AlphaFoldDB" id="G5J1C1"/>
<accession>G5J1C1</accession>
<reference evidence="2 3" key="1">
    <citation type="journal article" date="2011" name="Front. Microbiol.">
        <title>Two Strains of Crocosphaera watsonii with Highly Conserved Genomes are Distinguished by Strain-Specific Features.</title>
        <authorList>
            <person name="Bench S.R."/>
            <person name="Ilikchyan I.N."/>
            <person name="Tripp H.J."/>
            <person name="Zehr J.P."/>
        </authorList>
    </citation>
    <scope>NUCLEOTIDE SEQUENCE [LARGE SCALE GENOMIC DNA]</scope>
    <source>
        <strain evidence="2 3">WH 0003</strain>
    </source>
</reference>
<organism evidence="2 3">
    <name type="scientific">Crocosphaera watsonii WH 0003</name>
    <dbReference type="NCBI Taxonomy" id="423471"/>
    <lineage>
        <taxon>Bacteria</taxon>
        <taxon>Bacillati</taxon>
        <taxon>Cyanobacteriota</taxon>
        <taxon>Cyanophyceae</taxon>
        <taxon>Oscillatoriophycideae</taxon>
        <taxon>Chroococcales</taxon>
        <taxon>Aphanothecaceae</taxon>
        <taxon>Crocosphaera</taxon>
    </lineage>
</organism>
<evidence type="ECO:0000313" key="2">
    <source>
        <dbReference type="EMBL" id="EHJ14004.1"/>
    </source>
</evidence>
<sequence length="57" mass="6128">MEFDGETGRRGDGGKFIRSTIISKGQESNFGMLPPGKTFSPDKETGRDKVSVCCSGQ</sequence>
<proteinExistence type="predicted"/>
<comment type="caution">
    <text evidence="2">The sequence shown here is derived from an EMBL/GenBank/DDBJ whole genome shotgun (WGS) entry which is preliminary data.</text>
</comment>
<evidence type="ECO:0000313" key="3">
    <source>
        <dbReference type="Proteomes" id="UP000003477"/>
    </source>
</evidence>
<dbReference type="EMBL" id="AESD01000208">
    <property type="protein sequence ID" value="EHJ14004.1"/>
    <property type="molecule type" value="Genomic_DNA"/>
</dbReference>
<gene>
    <name evidence="2" type="ORF">CWATWH0003_1305</name>
</gene>
<protein>
    <submittedName>
        <fullName evidence="2">Uncharacterized protein</fullName>
    </submittedName>
</protein>
<feature type="region of interest" description="Disordered" evidence="1">
    <location>
        <begin position="26"/>
        <end position="57"/>
    </location>
</feature>
<dbReference type="PATRIC" id="fig|423471.3.peg.1205"/>
<evidence type="ECO:0000256" key="1">
    <source>
        <dbReference type="SAM" id="MobiDB-lite"/>
    </source>
</evidence>